<gene>
    <name evidence="1" type="ORF">AAFP95_10280</name>
</gene>
<dbReference type="Proteomes" id="UP001463665">
    <property type="component" value="Chromosome"/>
</dbReference>
<dbReference type="AlphaFoldDB" id="A0AAU6WTL8"/>
<proteinExistence type="predicted"/>
<accession>A0AAU6WTL8</accession>
<evidence type="ECO:0000313" key="2">
    <source>
        <dbReference type="Proteomes" id="UP001463665"/>
    </source>
</evidence>
<organism evidence="1 2">
    <name type="scientific">Chryseobacterium endophyticum</name>
    <dbReference type="NCBI Taxonomy" id="1854762"/>
    <lineage>
        <taxon>Bacteria</taxon>
        <taxon>Pseudomonadati</taxon>
        <taxon>Bacteroidota</taxon>
        <taxon>Flavobacteriia</taxon>
        <taxon>Flavobacteriales</taxon>
        <taxon>Weeksellaceae</taxon>
        <taxon>Chryseobacterium group</taxon>
        <taxon>Chryseobacterium</taxon>
    </lineage>
</organism>
<dbReference type="RefSeq" id="WP_345767594.1">
    <property type="nucleotide sequence ID" value="NZ_CP154834.1"/>
</dbReference>
<dbReference type="EMBL" id="CP154834">
    <property type="protein sequence ID" value="XAO76146.1"/>
    <property type="molecule type" value="Genomic_DNA"/>
</dbReference>
<protein>
    <submittedName>
        <fullName evidence="1">Uncharacterized protein</fullName>
    </submittedName>
</protein>
<keyword evidence="2" id="KW-1185">Reference proteome</keyword>
<name>A0AAU6WTL8_9FLAO</name>
<evidence type="ECO:0000313" key="1">
    <source>
        <dbReference type="EMBL" id="XAO76146.1"/>
    </source>
</evidence>
<reference evidence="1 2" key="1">
    <citation type="submission" date="2024-04" db="EMBL/GenBank/DDBJ databases">
        <title>Genome sequencing and assembly of rice foliar adapted Chryseobacterium endophyticum OsEnb-ALM-A6.</title>
        <authorList>
            <person name="Kumar S."/>
            <person name="Javed M."/>
            <person name="Chouhan V."/>
            <person name="Charishma K."/>
            <person name="Patel A."/>
            <person name="Kumar M."/>
            <person name="Sahu K.P."/>
            <person name="Kumar A."/>
        </authorList>
    </citation>
    <scope>NUCLEOTIDE SEQUENCE [LARGE SCALE GENOMIC DNA]</scope>
    <source>
        <strain evidence="1 2">OsEnb-ALM-A6</strain>
    </source>
</reference>
<sequence>MFLVFLWKMMKFLFSDSLQRINWEHHPKLRKYYIHEVVRNMHLLGKSKSEIESLFGIDESGKHLTCSWSYYIETRKKMKYYLIFDFKDDQVIKVRYKFKKNIIKIYIIIEMVLYNIEFKGNLSSLRKYGESGSSPLFLFF</sequence>